<reference evidence="4 5" key="1">
    <citation type="submission" date="2014-08" db="EMBL/GenBank/DDBJ databases">
        <title>Complete genome sequence of Corynebacterium phocae M408/89/1(T)(=DSM 44612(T)), isolated from the common seal (Phoca vitulina).</title>
        <authorList>
            <person name="Ruckert C."/>
            <person name="Albersmeier A."/>
            <person name="Winkler A."/>
            <person name="Kalinowski J."/>
        </authorList>
    </citation>
    <scope>NUCLEOTIDE SEQUENCE [LARGE SCALE GENOMIC DNA]</scope>
    <source>
        <strain evidence="4 5">M408/89/1</strain>
    </source>
</reference>
<dbReference type="STRING" id="161895.CPHO_10935"/>
<proteinExistence type="predicted"/>
<feature type="domain" description="Htaa" evidence="3">
    <location>
        <begin position="45"/>
        <end position="218"/>
    </location>
</feature>
<name>A0A1L7D5K3_9CORY</name>
<feature type="transmembrane region" description="Helical" evidence="2">
    <location>
        <begin position="12"/>
        <end position="31"/>
    </location>
</feature>
<evidence type="ECO:0000313" key="4">
    <source>
        <dbReference type="EMBL" id="APT93321.1"/>
    </source>
</evidence>
<feature type="compositionally biased region" description="Acidic residues" evidence="1">
    <location>
        <begin position="610"/>
        <end position="621"/>
    </location>
</feature>
<feature type="region of interest" description="Disordered" evidence="1">
    <location>
        <begin position="295"/>
        <end position="384"/>
    </location>
</feature>
<keyword evidence="2" id="KW-1133">Transmembrane helix</keyword>
<accession>A0A1L7D5K3</accession>
<dbReference type="Pfam" id="PF04213">
    <property type="entry name" value="HtaA"/>
    <property type="match status" value="2"/>
</dbReference>
<evidence type="ECO:0000256" key="1">
    <source>
        <dbReference type="SAM" id="MobiDB-lite"/>
    </source>
</evidence>
<dbReference type="RefSeq" id="WP_075735771.1">
    <property type="nucleotide sequence ID" value="NZ_CP009249.1"/>
</dbReference>
<evidence type="ECO:0000259" key="3">
    <source>
        <dbReference type="Pfam" id="PF04213"/>
    </source>
</evidence>
<feature type="compositionally biased region" description="Gly residues" evidence="1">
    <location>
        <begin position="306"/>
        <end position="384"/>
    </location>
</feature>
<feature type="region of interest" description="Disordered" evidence="1">
    <location>
        <begin position="578"/>
        <end position="629"/>
    </location>
</feature>
<keyword evidence="2" id="KW-0472">Membrane</keyword>
<keyword evidence="5" id="KW-1185">Reference proteome</keyword>
<dbReference type="KEGG" id="cpho:CPHO_10935"/>
<evidence type="ECO:0000313" key="5">
    <source>
        <dbReference type="Proteomes" id="UP000185491"/>
    </source>
</evidence>
<gene>
    <name evidence="4" type="ORF">CPHO_10935</name>
</gene>
<evidence type="ECO:0000256" key="2">
    <source>
        <dbReference type="SAM" id="Phobius"/>
    </source>
</evidence>
<protein>
    <recommendedName>
        <fullName evidence="3">Htaa domain-containing protein</fullName>
    </recommendedName>
</protein>
<dbReference type="InterPro" id="IPR007331">
    <property type="entry name" value="Htaa"/>
</dbReference>
<feature type="domain" description="Htaa" evidence="3">
    <location>
        <begin position="407"/>
        <end position="561"/>
    </location>
</feature>
<dbReference type="AlphaFoldDB" id="A0A1L7D5K3"/>
<sequence>MASTRTGYRIHARALGIISAAAIGSLSLFGAPTVNTPEAMAQGTCAFNWGIKESWRYYLQGPIANGNWDKNSGVGFTGSPRGADGAFVFTPEKATINGPSEAVIPMQGTLHFLGHKHKDDVPHLLDMKISDIKVKASGNTAEITVDYDSYFSDFSDTSQRGEPVSGDDEVIGTIALNTPVNTDSGTVDLSGPVTATDSTLRLFISEKYAAGNALDPASGVVKLDGSCAGSGSNAGGSGSRGGGQKCGANFGRVKGEFDGDAEEVMGMISELNDTIGAVDLLLCNSTNLKRSIEDFTGVSTGPNGRNNGGGSGGSGSGNGGANGGGSGSGSGANGSGAGNGSGSGANGSGTGTGTGTGGGANGAGTGSGSGSASGSNGATGGTGAGAASAVTAAGVCEAGTAHGVKTATTRWGIKKSFQSYITGSIAKGSWTLSGIKHEGGQFVFNGKSGAVDPAAKKGTIGFGGGVKFTGHKGILNLQITNPEIQFNGSEGTLIANVKSSDTSGNRSDYGRVAVGNLKFSSLEVSDSKASGRAAVYLTAAGAKAFAGFYEPGLELDPLEFTANLGAAANCAAGQGTAAATDAAGGNGQGPSAAELKSQAGGTDGASGDTTTDDVTFDDENTETTTEGYENGKNKFKIKSSAADAAGGNGVGGTGLTPGMYALLAAAALAIAGGSMGRLALSHPA</sequence>
<dbReference type="Proteomes" id="UP000185491">
    <property type="component" value="Chromosome"/>
</dbReference>
<dbReference type="EMBL" id="CP009249">
    <property type="protein sequence ID" value="APT93321.1"/>
    <property type="molecule type" value="Genomic_DNA"/>
</dbReference>
<keyword evidence="2" id="KW-0812">Transmembrane</keyword>
<organism evidence="4 5">
    <name type="scientific">Corynebacterium phocae</name>
    <dbReference type="NCBI Taxonomy" id="161895"/>
    <lineage>
        <taxon>Bacteria</taxon>
        <taxon>Bacillati</taxon>
        <taxon>Actinomycetota</taxon>
        <taxon>Actinomycetes</taxon>
        <taxon>Mycobacteriales</taxon>
        <taxon>Corynebacteriaceae</taxon>
        <taxon>Corynebacterium</taxon>
    </lineage>
</organism>
<dbReference type="PRINTS" id="PR01228">
    <property type="entry name" value="EGGSHELL"/>
</dbReference>